<dbReference type="Gene3D" id="2.60.120.560">
    <property type="entry name" value="Exo-inulinase, domain 1"/>
    <property type="match status" value="1"/>
</dbReference>
<dbReference type="KEGG" id="lby:Lbys_2489"/>
<dbReference type="InterPro" id="IPR010496">
    <property type="entry name" value="AL/BT2_dom"/>
</dbReference>
<dbReference type="AlphaFoldDB" id="E4RYB7"/>
<protein>
    <recommendedName>
        <fullName evidence="2">PA14 domain-containing protein</fullName>
    </recommendedName>
</protein>
<feature type="signal peptide" evidence="1">
    <location>
        <begin position="1"/>
        <end position="18"/>
    </location>
</feature>
<gene>
    <name evidence="3" type="ordered locus">Lbys_2489</name>
</gene>
<dbReference type="InterPro" id="IPR037524">
    <property type="entry name" value="PA14/GLEYA"/>
</dbReference>
<evidence type="ECO:0000313" key="3">
    <source>
        <dbReference type="EMBL" id="ADQ18153.1"/>
    </source>
</evidence>
<dbReference type="PROSITE" id="PS51820">
    <property type="entry name" value="PA14"/>
    <property type="match status" value="1"/>
</dbReference>
<dbReference type="SUPFAM" id="SSF56988">
    <property type="entry name" value="Anthrax protective antigen"/>
    <property type="match status" value="1"/>
</dbReference>
<dbReference type="OrthoDB" id="938897at2"/>
<dbReference type="GO" id="GO:0016787">
    <property type="term" value="F:hydrolase activity"/>
    <property type="evidence" value="ECO:0007669"/>
    <property type="project" value="InterPro"/>
</dbReference>
<proteinExistence type="predicted"/>
<name>E4RYB7_LEAB4</name>
<dbReference type="HOGENOM" id="CLU_471639_0_0_10"/>
<dbReference type="Proteomes" id="UP000007435">
    <property type="component" value="Chromosome"/>
</dbReference>
<feature type="chain" id="PRO_5003188297" description="PA14 domain-containing protein" evidence="1">
    <location>
        <begin position="19"/>
        <end position="588"/>
    </location>
</feature>
<evidence type="ECO:0000256" key="1">
    <source>
        <dbReference type="SAM" id="SignalP"/>
    </source>
</evidence>
<keyword evidence="1" id="KW-0732">Signal</keyword>
<sequence length="588" mass="65942">MKKILLSLLWWVPLAAQSQIPLNDLSFFNSQSSNWSIVGDVNAPLNQKNTLTTQSGTGVLVCKHDSKEYGDKFDLFTKESYGDIDLSLDFMLGVGSNSGIYLMGRYEVQLFDSWGVKTPKYSDCGGIYQRRDVKTGNQYEGFAPRFNAYKAPGLWNNIQISFQAPRFDANGKKISNAKFIYVKLNGLLIHENVELSGPTGGPIEENEVASSPLRFQGDHGAVAFRNLNITNFNKKPGTISNLSYKTYYGSYMHDADLSKVKMDAQGKTDDITWEVTKNPNDYVFFINGTYTAPEDGEYTFVTQLGGHSYLKIDGQMVQPNVWMRGGTRSVTLNLKKGDHSFEIFNNKRDNWIKPALGFWSAGPGFRLTPHHASSSVIASKPDDPILVKAETPIILRSFMDFDQKKRIVHAVNVGSPDGIHYTYDLDKGAVIQAWKGDFLDTTPMWHDRGDGSSKPLGSLTKFNYDLLLTNGNSWSDTVGTGYKPLGYQLDQNDLPTFRYKIAGTEVEDQVRIVEGKYLDRKIKLSKDAALLARLATGEKIVEIEKNLFSVDDKKYFIKVDKGLDAKIKDGKEIVVRPQSQLIQYSIIF</sequence>
<reference evidence="3 4" key="2">
    <citation type="journal article" date="2011" name="Stand. Genomic Sci.">
        <title>Complete genome sequence of Leadbetterella byssophila type strain (4M15).</title>
        <authorList>
            <person name="Abt B."/>
            <person name="Teshima H."/>
            <person name="Lucas S."/>
            <person name="Lapidus A."/>
            <person name="Del Rio T.G."/>
            <person name="Nolan M."/>
            <person name="Tice H."/>
            <person name="Cheng J.F."/>
            <person name="Pitluck S."/>
            <person name="Liolios K."/>
            <person name="Pagani I."/>
            <person name="Ivanova N."/>
            <person name="Mavromatis K."/>
            <person name="Pati A."/>
            <person name="Tapia R."/>
            <person name="Han C."/>
            <person name="Goodwin L."/>
            <person name="Chen A."/>
            <person name="Palaniappan K."/>
            <person name="Land M."/>
            <person name="Hauser L."/>
            <person name="Chang Y.J."/>
            <person name="Jeffries C.D."/>
            <person name="Rohde M."/>
            <person name="Goker M."/>
            <person name="Tindall B.J."/>
            <person name="Detter J.C."/>
            <person name="Woyke T."/>
            <person name="Bristow J."/>
            <person name="Eisen J.A."/>
            <person name="Markowitz V."/>
            <person name="Hugenholtz P."/>
            <person name="Klenk H.P."/>
            <person name="Kyrpides N.C."/>
        </authorList>
    </citation>
    <scope>NUCLEOTIDE SEQUENCE [LARGE SCALE GENOMIC DNA]</scope>
    <source>
        <strain evidence="4">DSM 17132 / JCM 16389 / KACC 11308 / NBRC 106382 / 4M15</strain>
    </source>
</reference>
<dbReference type="RefSeq" id="WP_013409193.1">
    <property type="nucleotide sequence ID" value="NC_014655.1"/>
</dbReference>
<organism evidence="3 4">
    <name type="scientific">Leadbetterella byssophila (strain DSM 17132 / JCM 16389 / KACC 11308 / NBRC 106382 / 4M15)</name>
    <dbReference type="NCBI Taxonomy" id="649349"/>
    <lineage>
        <taxon>Bacteria</taxon>
        <taxon>Pseudomonadati</taxon>
        <taxon>Bacteroidota</taxon>
        <taxon>Cytophagia</taxon>
        <taxon>Cytophagales</taxon>
        <taxon>Leadbetterellaceae</taxon>
        <taxon>Leadbetterella</taxon>
    </lineage>
</organism>
<dbReference type="EMBL" id="CP002305">
    <property type="protein sequence ID" value="ADQ18153.1"/>
    <property type="molecule type" value="Genomic_DNA"/>
</dbReference>
<accession>E4RYB7</accession>
<reference key="1">
    <citation type="submission" date="2010-11" db="EMBL/GenBank/DDBJ databases">
        <title>The complete genome of Leadbetterella byssophila DSM 17132.</title>
        <authorList>
            <consortium name="US DOE Joint Genome Institute (JGI-PGF)"/>
            <person name="Lucas S."/>
            <person name="Copeland A."/>
            <person name="Lapidus A."/>
            <person name="Glavina del Rio T."/>
            <person name="Dalin E."/>
            <person name="Tice H."/>
            <person name="Bruce D."/>
            <person name="Goodwin L."/>
            <person name="Pitluck S."/>
            <person name="Kyrpides N."/>
            <person name="Mavromatis K."/>
            <person name="Ivanova N."/>
            <person name="Teshima H."/>
            <person name="Brettin T."/>
            <person name="Detter J.C."/>
            <person name="Han C."/>
            <person name="Tapia R."/>
            <person name="Land M."/>
            <person name="Hauser L."/>
            <person name="Markowitz V."/>
            <person name="Cheng J.-F."/>
            <person name="Hugenholtz P."/>
            <person name="Woyke T."/>
            <person name="Wu D."/>
            <person name="Tindall B."/>
            <person name="Pomrenke H.G."/>
            <person name="Brambilla E."/>
            <person name="Klenk H.-P."/>
            <person name="Eisen J.A."/>
        </authorList>
    </citation>
    <scope>NUCLEOTIDE SEQUENCE [LARGE SCALE GENOMIC DNA]</scope>
    <source>
        <strain>DSM 17132</strain>
    </source>
</reference>
<dbReference type="eggNOG" id="COG2010">
    <property type="taxonomic scope" value="Bacteria"/>
</dbReference>
<evidence type="ECO:0000313" key="4">
    <source>
        <dbReference type="Proteomes" id="UP000007435"/>
    </source>
</evidence>
<dbReference type="Gene3D" id="2.60.120.380">
    <property type="match status" value="1"/>
</dbReference>
<dbReference type="STRING" id="649349.Lbys_2489"/>
<evidence type="ECO:0000259" key="2">
    <source>
        <dbReference type="PROSITE" id="PS51820"/>
    </source>
</evidence>
<feature type="domain" description="PA14" evidence="2">
    <location>
        <begin position="237"/>
        <end position="372"/>
    </location>
</feature>
<dbReference type="eggNOG" id="COG2133">
    <property type="taxonomic scope" value="Bacteria"/>
</dbReference>
<dbReference type="Pfam" id="PF06439">
    <property type="entry name" value="3keto-disac_hyd"/>
    <property type="match status" value="1"/>
</dbReference>
<keyword evidence="4" id="KW-1185">Reference proteome</keyword>